<feature type="compositionally biased region" description="Low complexity" evidence="1">
    <location>
        <begin position="83"/>
        <end position="99"/>
    </location>
</feature>
<accession>G0U3H4</accession>
<organism evidence="2">
    <name type="scientific">Trypanosoma vivax (strain Y486)</name>
    <dbReference type="NCBI Taxonomy" id="1055687"/>
    <lineage>
        <taxon>Eukaryota</taxon>
        <taxon>Discoba</taxon>
        <taxon>Euglenozoa</taxon>
        <taxon>Kinetoplastea</taxon>
        <taxon>Metakinetoplastina</taxon>
        <taxon>Trypanosomatida</taxon>
        <taxon>Trypanosomatidae</taxon>
        <taxon>Trypanosoma</taxon>
        <taxon>Duttonella</taxon>
    </lineage>
</organism>
<evidence type="ECO:0000313" key="2">
    <source>
        <dbReference type="EMBL" id="CCC50831.1"/>
    </source>
</evidence>
<name>G0U3H4_TRYVY</name>
<dbReference type="VEuPathDB" id="TriTrypDB:TvY486_0906520"/>
<reference evidence="2" key="1">
    <citation type="journal article" date="2012" name="Proc. Natl. Acad. Sci. U.S.A.">
        <title>Antigenic diversity is generated by distinct evolutionary mechanisms in African trypanosome species.</title>
        <authorList>
            <person name="Jackson A.P."/>
            <person name="Berry A."/>
            <person name="Aslett M."/>
            <person name="Allison H.C."/>
            <person name="Burton P."/>
            <person name="Vavrova-Anderson J."/>
            <person name="Brown R."/>
            <person name="Browne H."/>
            <person name="Corton N."/>
            <person name="Hauser H."/>
            <person name="Gamble J."/>
            <person name="Gilderthorp R."/>
            <person name="Marcello L."/>
            <person name="McQuillan J."/>
            <person name="Otto T.D."/>
            <person name="Quail M.A."/>
            <person name="Sanders M.J."/>
            <person name="van Tonder A."/>
            <person name="Ginger M.L."/>
            <person name="Field M.C."/>
            <person name="Barry J.D."/>
            <person name="Hertz-Fowler C."/>
            <person name="Berriman M."/>
        </authorList>
    </citation>
    <scope>NUCLEOTIDE SEQUENCE</scope>
    <source>
        <strain evidence="2">Y486</strain>
    </source>
</reference>
<proteinExistence type="predicted"/>
<protein>
    <submittedName>
        <fullName evidence="2">Uncharacterized protein</fullName>
    </submittedName>
</protein>
<dbReference type="EMBL" id="HE573025">
    <property type="protein sequence ID" value="CCC50831.1"/>
    <property type="molecule type" value="Genomic_DNA"/>
</dbReference>
<feature type="region of interest" description="Disordered" evidence="1">
    <location>
        <begin position="25"/>
        <end position="128"/>
    </location>
</feature>
<feature type="compositionally biased region" description="Low complexity" evidence="1">
    <location>
        <begin position="106"/>
        <end position="121"/>
    </location>
</feature>
<gene>
    <name evidence="2" type="ORF">TVY486_0906520</name>
</gene>
<dbReference type="AlphaFoldDB" id="G0U3H4"/>
<evidence type="ECO:0000256" key="1">
    <source>
        <dbReference type="SAM" id="MobiDB-lite"/>
    </source>
</evidence>
<sequence>MKMARTTRTTESAFPLLGVRPATALSCIHKPPRPPPDGESSNAPGLAKTPRRLPNNSTPRTGCRGTRLRYPTRAAALGLYEPRSATRSVDSSSSSVSTSKPRPRISSRYLRVGSSSASSASCRRRPMA</sequence>